<dbReference type="EMBL" id="CP144747">
    <property type="protein sequence ID" value="WVZ62331.1"/>
    <property type="molecule type" value="Genomic_DNA"/>
</dbReference>
<gene>
    <name evidence="2" type="ORF">U9M48_012092</name>
</gene>
<feature type="compositionally biased region" description="Basic and acidic residues" evidence="1">
    <location>
        <begin position="33"/>
        <end position="46"/>
    </location>
</feature>
<accession>A0AAQ3WHQ0</accession>
<protein>
    <submittedName>
        <fullName evidence="2">Uncharacterized protein</fullName>
    </submittedName>
</protein>
<reference evidence="2 3" key="1">
    <citation type="submission" date="2024-02" db="EMBL/GenBank/DDBJ databases">
        <title>High-quality chromosome-scale genome assembly of Pensacola bahiagrass (Paspalum notatum Flugge var. saurae).</title>
        <authorList>
            <person name="Vega J.M."/>
            <person name="Podio M."/>
            <person name="Orjuela J."/>
            <person name="Siena L.A."/>
            <person name="Pessino S.C."/>
            <person name="Combes M.C."/>
            <person name="Mariac C."/>
            <person name="Albertini E."/>
            <person name="Pupilli F."/>
            <person name="Ortiz J.P.A."/>
            <person name="Leblanc O."/>
        </authorList>
    </citation>
    <scope>NUCLEOTIDE SEQUENCE [LARGE SCALE GENOMIC DNA]</scope>
    <source>
        <strain evidence="2">R1</strain>
        <tissue evidence="2">Leaf</tissue>
    </source>
</reference>
<keyword evidence="3" id="KW-1185">Reference proteome</keyword>
<evidence type="ECO:0000313" key="3">
    <source>
        <dbReference type="Proteomes" id="UP001341281"/>
    </source>
</evidence>
<dbReference type="Proteomes" id="UP001341281">
    <property type="component" value="Chromosome 03"/>
</dbReference>
<sequence>MEMVTRAKRIRLEEEERLARHPAMGMATRAKRTRTEAEKERLDRVSRPPPRHHSAMGTVTKAKRSRIEGDEERMDHFSLLSDGVLGDIVSLLPTREGARTQVLSSQWRLLGPPHPRE</sequence>
<evidence type="ECO:0000256" key="1">
    <source>
        <dbReference type="SAM" id="MobiDB-lite"/>
    </source>
</evidence>
<dbReference type="SUPFAM" id="SSF81383">
    <property type="entry name" value="F-box domain"/>
    <property type="match status" value="1"/>
</dbReference>
<name>A0AAQ3WHQ0_PASNO</name>
<feature type="region of interest" description="Disordered" evidence="1">
    <location>
        <begin position="15"/>
        <end position="69"/>
    </location>
</feature>
<proteinExistence type="predicted"/>
<evidence type="ECO:0000313" key="2">
    <source>
        <dbReference type="EMBL" id="WVZ62331.1"/>
    </source>
</evidence>
<organism evidence="2 3">
    <name type="scientific">Paspalum notatum var. saurae</name>
    <dbReference type="NCBI Taxonomy" id="547442"/>
    <lineage>
        <taxon>Eukaryota</taxon>
        <taxon>Viridiplantae</taxon>
        <taxon>Streptophyta</taxon>
        <taxon>Embryophyta</taxon>
        <taxon>Tracheophyta</taxon>
        <taxon>Spermatophyta</taxon>
        <taxon>Magnoliopsida</taxon>
        <taxon>Liliopsida</taxon>
        <taxon>Poales</taxon>
        <taxon>Poaceae</taxon>
        <taxon>PACMAD clade</taxon>
        <taxon>Panicoideae</taxon>
        <taxon>Andropogonodae</taxon>
        <taxon>Paspaleae</taxon>
        <taxon>Paspalinae</taxon>
        <taxon>Paspalum</taxon>
    </lineage>
</organism>
<dbReference type="AlphaFoldDB" id="A0AAQ3WHQ0"/>
<dbReference type="InterPro" id="IPR036047">
    <property type="entry name" value="F-box-like_dom_sf"/>
</dbReference>